<dbReference type="Ensembl" id="ENSGALT00010027292.1">
    <property type="protein sequence ID" value="ENSGALP00010015546.1"/>
    <property type="gene ID" value="ENSGALG00010011415.1"/>
</dbReference>
<reference evidence="1" key="3">
    <citation type="submission" date="2025-09" db="UniProtKB">
        <authorList>
            <consortium name="Ensembl"/>
        </authorList>
    </citation>
    <scope>IDENTIFICATION</scope>
    <source>
        <strain evidence="1">broiler</strain>
    </source>
</reference>
<reference evidence="1" key="1">
    <citation type="submission" date="2020-11" db="EMBL/GenBank/DDBJ databases">
        <title>Gallus gallus (Chicken) genome, bGalGal1, GRCg7b, maternal haplotype autosomes + Z &amp; W.</title>
        <authorList>
            <person name="Warren W."/>
            <person name="Formenti G."/>
            <person name="Fedrigo O."/>
            <person name="Haase B."/>
            <person name="Mountcastle J."/>
            <person name="Balacco J."/>
            <person name="Tracey A."/>
            <person name="Schneider V."/>
            <person name="Okimoto R."/>
            <person name="Cheng H."/>
            <person name="Hawken R."/>
            <person name="Howe K."/>
            <person name="Jarvis E.D."/>
        </authorList>
    </citation>
    <scope>NUCLEOTIDE SEQUENCE [LARGE SCALE GENOMIC DNA]</scope>
    <source>
        <strain evidence="1">Broiler</strain>
    </source>
</reference>
<accession>A0A8V0Y4K2</accession>
<dbReference type="Proteomes" id="UP000000539">
    <property type="component" value="Chromosome 3"/>
</dbReference>
<keyword evidence="2" id="KW-1185">Reference proteome</keyword>
<dbReference type="GeneTree" id="ENSGT00530000069121"/>
<reference evidence="1" key="2">
    <citation type="submission" date="2025-08" db="UniProtKB">
        <authorList>
            <consortium name="Ensembl"/>
        </authorList>
    </citation>
    <scope>IDENTIFICATION</scope>
    <source>
        <strain evidence="1">broiler</strain>
    </source>
</reference>
<evidence type="ECO:0000313" key="1">
    <source>
        <dbReference type="Ensembl" id="ENSGALP00010015546.1"/>
    </source>
</evidence>
<sequence length="258" mass="28590">CSGRDTVDSSQASVAGISHADFTAKATYHISHIIPIKWCIAELTSHLLHQCYVVITLRNKTSQISQKPELEWPFWQENHSQVSVGANIHRSSDRNKSLPACSSSRDFLCRLPPLSPSSLRALCWWRTKKPLHLIFPGNPPTQNTSCQVEEAKVKQTSIVWSCGAGMPSRLPTPCRGFCTISRSALLLPSRTKAMRNLCFVFIFISLLAHGSTHGPDSCNHDRGLCRVGNCNPGEYLAKYCFEPVILCCKPLSPTPTKT</sequence>
<organism evidence="1 2">
    <name type="scientific">Gallus gallus</name>
    <name type="common">Chicken</name>
    <dbReference type="NCBI Taxonomy" id="9031"/>
    <lineage>
        <taxon>Eukaryota</taxon>
        <taxon>Metazoa</taxon>
        <taxon>Chordata</taxon>
        <taxon>Craniata</taxon>
        <taxon>Vertebrata</taxon>
        <taxon>Euteleostomi</taxon>
        <taxon>Archelosauria</taxon>
        <taxon>Archosauria</taxon>
        <taxon>Dinosauria</taxon>
        <taxon>Saurischia</taxon>
        <taxon>Theropoda</taxon>
        <taxon>Coelurosauria</taxon>
        <taxon>Aves</taxon>
        <taxon>Neognathae</taxon>
        <taxon>Galloanserae</taxon>
        <taxon>Galliformes</taxon>
        <taxon>Phasianidae</taxon>
        <taxon>Phasianinae</taxon>
        <taxon>Gallus</taxon>
    </lineage>
</organism>
<name>A0A8V0Y4K2_CHICK</name>
<dbReference type="AlphaFoldDB" id="A0A8V0Y4K2"/>
<evidence type="ECO:0008006" key="3">
    <source>
        <dbReference type="Google" id="ProtNLM"/>
    </source>
</evidence>
<proteinExistence type="predicted"/>
<evidence type="ECO:0000313" key="2">
    <source>
        <dbReference type="Proteomes" id="UP000000539"/>
    </source>
</evidence>
<protein>
    <recommendedName>
        <fullName evidence="3">Beta-defensin</fullName>
    </recommendedName>
</protein>